<evidence type="ECO:0000256" key="3">
    <source>
        <dbReference type="ARBA" id="ARBA00023172"/>
    </source>
</evidence>
<dbReference type="EMBL" id="JACHMM010000001">
    <property type="protein sequence ID" value="MBB5791762.1"/>
    <property type="molecule type" value="Genomic_DNA"/>
</dbReference>
<dbReference type="GO" id="GO:0006310">
    <property type="term" value="P:DNA recombination"/>
    <property type="evidence" value="ECO:0007669"/>
    <property type="project" value="UniProtKB-KW"/>
</dbReference>
<dbReference type="InterPro" id="IPR010998">
    <property type="entry name" value="Integrase_recombinase_N"/>
</dbReference>
<dbReference type="Gene3D" id="1.10.150.130">
    <property type="match status" value="1"/>
</dbReference>
<dbReference type="InterPro" id="IPR011010">
    <property type="entry name" value="DNA_brk_join_enz"/>
</dbReference>
<dbReference type="PANTHER" id="PTHR30349">
    <property type="entry name" value="PHAGE INTEGRASE-RELATED"/>
    <property type="match status" value="1"/>
</dbReference>
<dbReference type="InterPro" id="IPR002104">
    <property type="entry name" value="Integrase_catalytic"/>
</dbReference>
<comment type="similarity">
    <text evidence="1">Belongs to the 'phage' integrase family.</text>
</comment>
<evidence type="ECO:0000259" key="4">
    <source>
        <dbReference type="PROSITE" id="PS51898"/>
    </source>
</evidence>
<proteinExistence type="inferred from homology"/>
<evidence type="ECO:0000313" key="6">
    <source>
        <dbReference type="Proteomes" id="UP000542813"/>
    </source>
</evidence>
<accession>A0A7W9GXA0</accession>
<evidence type="ECO:0000256" key="1">
    <source>
        <dbReference type="ARBA" id="ARBA00008857"/>
    </source>
</evidence>
<dbReference type="Proteomes" id="UP000542813">
    <property type="component" value="Unassembled WGS sequence"/>
</dbReference>
<sequence length="383" mass="42497">MARPRTELGTWGKITTVGQIQRGESWVNVGDGEKPERHRARTKIRDLDGKLRDVERYGPTKTRAEAVLKAALRDRVAPKQGDVMRLDMALVKAGELWLEQVDRPDSGRAKSTATQYRRNFGRYLEGSSIAELTLAEVNSVPIIRAYLQGVADNHGTGAAKTARSVLSGILTMAVEDGVLEVNAARQVRPAKAKEPRKTKHQIRRSLTPAERDALLSAVEGDEASQQRDLVDVVRFMLGTAVRVSEALAVEWADLDFDAGTVHIRGTKSEAADRELDLPGWLLDALRARRKERGVTKSDLVFPSLRDTLRDSVNVMHQLRDVLDRSGFEWVTSHTFRRTAATRLHDAGVPIVRAADQLGHADPSMTLRNYIGRRGDTKGNAEHL</sequence>
<protein>
    <submittedName>
        <fullName evidence="5">Integrase</fullName>
    </submittedName>
</protein>
<dbReference type="CDD" id="cd01189">
    <property type="entry name" value="INT_ICEBs1_C_like"/>
    <property type="match status" value="1"/>
</dbReference>
<evidence type="ECO:0000313" key="5">
    <source>
        <dbReference type="EMBL" id="MBB5791762.1"/>
    </source>
</evidence>
<dbReference type="Pfam" id="PF00589">
    <property type="entry name" value="Phage_integrase"/>
    <property type="match status" value="1"/>
</dbReference>
<dbReference type="AlphaFoldDB" id="A0A7W9GXA0"/>
<reference evidence="5 6" key="1">
    <citation type="submission" date="2020-08" db="EMBL/GenBank/DDBJ databases">
        <title>Sequencing the genomes of 1000 actinobacteria strains.</title>
        <authorList>
            <person name="Klenk H.-P."/>
        </authorList>
    </citation>
    <scope>NUCLEOTIDE SEQUENCE [LARGE SCALE GENOMIC DNA]</scope>
    <source>
        <strain evidence="5 6">DSM 102122</strain>
    </source>
</reference>
<evidence type="ECO:0000256" key="2">
    <source>
        <dbReference type="ARBA" id="ARBA00023125"/>
    </source>
</evidence>
<dbReference type="GO" id="GO:0015074">
    <property type="term" value="P:DNA integration"/>
    <property type="evidence" value="ECO:0007669"/>
    <property type="project" value="InterPro"/>
</dbReference>
<comment type="caution">
    <text evidence="5">The sequence shown here is derived from an EMBL/GenBank/DDBJ whole genome shotgun (WGS) entry which is preliminary data.</text>
</comment>
<keyword evidence="3" id="KW-0233">DNA recombination</keyword>
<organism evidence="5 6">
    <name type="scientific">Jiangella mangrovi</name>
    <dbReference type="NCBI Taxonomy" id="1524084"/>
    <lineage>
        <taxon>Bacteria</taxon>
        <taxon>Bacillati</taxon>
        <taxon>Actinomycetota</taxon>
        <taxon>Actinomycetes</taxon>
        <taxon>Jiangellales</taxon>
        <taxon>Jiangellaceae</taxon>
        <taxon>Jiangella</taxon>
    </lineage>
</organism>
<dbReference type="Gene3D" id="1.10.443.10">
    <property type="entry name" value="Intergrase catalytic core"/>
    <property type="match status" value="1"/>
</dbReference>
<gene>
    <name evidence="5" type="ORF">HD601_006337</name>
</gene>
<dbReference type="PROSITE" id="PS51898">
    <property type="entry name" value="TYR_RECOMBINASE"/>
    <property type="match status" value="1"/>
</dbReference>
<dbReference type="PANTHER" id="PTHR30349:SF64">
    <property type="entry name" value="PROPHAGE INTEGRASE INTD-RELATED"/>
    <property type="match status" value="1"/>
</dbReference>
<keyword evidence="2" id="KW-0238">DNA-binding</keyword>
<dbReference type="InterPro" id="IPR050090">
    <property type="entry name" value="Tyrosine_recombinase_XerCD"/>
</dbReference>
<dbReference type="InterPro" id="IPR013762">
    <property type="entry name" value="Integrase-like_cat_sf"/>
</dbReference>
<dbReference type="SUPFAM" id="SSF56349">
    <property type="entry name" value="DNA breaking-rejoining enzymes"/>
    <property type="match status" value="1"/>
</dbReference>
<keyword evidence="6" id="KW-1185">Reference proteome</keyword>
<dbReference type="RefSeq" id="WP_184828791.1">
    <property type="nucleotide sequence ID" value="NZ_JACHMM010000001.1"/>
</dbReference>
<name>A0A7W9GXA0_9ACTN</name>
<feature type="domain" description="Tyr recombinase" evidence="4">
    <location>
        <begin position="201"/>
        <end position="383"/>
    </location>
</feature>
<dbReference type="GO" id="GO:0003677">
    <property type="term" value="F:DNA binding"/>
    <property type="evidence" value="ECO:0007669"/>
    <property type="project" value="UniProtKB-KW"/>
</dbReference>